<sequence>MFLNQIRNEDTTSTKNSTNGSNYDQSRKPLTYHDYFYTTIKNYFLQLKKTIYVKLKEAQPDTIDDAVEFQSWTLSVLAVIILSFVFICCFIPLLVCLSCKLFGCCTCTGCRKRIPNEHHKQNGNIRRNILKVEFYKPCHKPVVILVSVNTILLNKNFNAQKFPSYSTLHTGNML</sequence>
<reference evidence="3" key="1">
    <citation type="submission" date="2015-03" db="EMBL/GenBank/DDBJ databases">
        <title>Wuchereria bancrofti Genome Sequencing Papua New Guinea Strain.</title>
        <authorList>
            <person name="Small S.T."/>
            <person name="Serre D."/>
            <person name="Zimmerman P.A."/>
        </authorList>
    </citation>
    <scope>NUCLEOTIDE SEQUENCE [LARGE SCALE GENOMIC DNA]</scope>
    <source>
        <strain evidence="3">pt0022</strain>
    </source>
</reference>
<reference evidence="4" key="3">
    <citation type="submission" date="2024-02" db="UniProtKB">
        <authorList>
            <consortium name="WormBaseParasite"/>
        </authorList>
    </citation>
    <scope>IDENTIFICATION</scope>
    <source>
        <strain evidence="4">pt0022</strain>
    </source>
</reference>
<keyword evidence="2" id="KW-0472">Membrane</keyword>
<accession>A0AAF5PSZ4</accession>
<proteinExistence type="predicted"/>
<feature type="transmembrane region" description="Helical" evidence="2">
    <location>
        <begin position="72"/>
        <end position="95"/>
    </location>
</feature>
<evidence type="ECO:0000313" key="4">
    <source>
        <dbReference type="WBParaSite" id="mrna-Wban_05096"/>
    </source>
</evidence>
<keyword evidence="2" id="KW-0812">Transmembrane</keyword>
<keyword evidence="2" id="KW-1133">Transmembrane helix</keyword>
<evidence type="ECO:0000313" key="3">
    <source>
        <dbReference type="Proteomes" id="UP000093561"/>
    </source>
</evidence>
<feature type="compositionally biased region" description="Low complexity" evidence="1">
    <location>
        <begin position="13"/>
        <end position="22"/>
    </location>
</feature>
<organism evidence="3 4">
    <name type="scientific">Wuchereria bancrofti</name>
    <dbReference type="NCBI Taxonomy" id="6293"/>
    <lineage>
        <taxon>Eukaryota</taxon>
        <taxon>Metazoa</taxon>
        <taxon>Ecdysozoa</taxon>
        <taxon>Nematoda</taxon>
        <taxon>Chromadorea</taxon>
        <taxon>Rhabditida</taxon>
        <taxon>Spirurina</taxon>
        <taxon>Spiruromorpha</taxon>
        <taxon>Filarioidea</taxon>
        <taxon>Onchocercidae</taxon>
        <taxon>Wuchereria</taxon>
    </lineage>
</organism>
<protein>
    <submittedName>
        <fullName evidence="4">Uncharacterized protein</fullName>
    </submittedName>
</protein>
<evidence type="ECO:0000256" key="1">
    <source>
        <dbReference type="SAM" id="MobiDB-lite"/>
    </source>
</evidence>
<dbReference type="Proteomes" id="UP000093561">
    <property type="component" value="Unassembled WGS sequence"/>
</dbReference>
<dbReference type="AlphaFoldDB" id="A0AAF5PSZ4"/>
<feature type="region of interest" description="Disordered" evidence="1">
    <location>
        <begin position="1"/>
        <end position="25"/>
    </location>
</feature>
<reference evidence="3" key="2">
    <citation type="journal article" date="2016" name="Mol. Ecol.">
        <title>Population genomics of the filarial nematode parasite Wuchereria bancrofti from mosquitoes.</title>
        <authorList>
            <person name="Small S.T."/>
            <person name="Reimer L.J."/>
            <person name="Tisch D.J."/>
            <person name="King C.L."/>
            <person name="Christensen B.M."/>
            <person name="Siba P.M."/>
            <person name="Kazura J.W."/>
            <person name="Serre D."/>
            <person name="Zimmerman P.A."/>
        </authorList>
    </citation>
    <scope>NUCLEOTIDE SEQUENCE</scope>
    <source>
        <strain evidence="3">pt0022</strain>
    </source>
</reference>
<evidence type="ECO:0000256" key="2">
    <source>
        <dbReference type="SAM" id="Phobius"/>
    </source>
</evidence>
<name>A0AAF5PSZ4_WUCBA</name>
<dbReference type="WBParaSite" id="mrna-Wban_05096">
    <property type="protein sequence ID" value="mrna-Wban_05096"/>
    <property type="gene ID" value="Wban_05096"/>
</dbReference>